<dbReference type="AlphaFoldDB" id="A0A1S6HMX5"/>
<dbReference type="RefSeq" id="WP_077752098.1">
    <property type="nucleotide sequence ID" value="NZ_CP014782.1"/>
</dbReference>
<keyword evidence="2" id="KW-0132">Cell division</keyword>
<comment type="subunit">
    <text evidence="2">Component of a cohesin-like complex composed of ScpA, ScpB and the Smc homodimer, in which ScpA and ScpB bind to the head domain of Smc. The presence of the three proteins is required for the association of the complex with DNA.</text>
</comment>
<name>A0A1S6HMX5_9GAMM</name>
<dbReference type="GO" id="GO:0006260">
    <property type="term" value="P:DNA replication"/>
    <property type="evidence" value="ECO:0007669"/>
    <property type="project" value="UniProtKB-UniRule"/>
</dbReference>
<gene>
    <name evidence="2" type="primary">scpA</name>
    <name evidence="3" type="ORF">Sps_01687</name>
</gene>
<comment type="similarity">
    <text evidence="2">Belongs to the ScpA family.</text>
</comment>
<dbReference type="InterPro" id="IPR003768">
    <property type="entry name" value="ScpA"/>
</dbReference>
<dbReference type="STRING" id="225848.Sps_01687"/>
<comment type="subcellular location">
    <subcellularLocation>
        <location evidence="2">Cytoplasm</location>
    </subcellularLocation>
    <text evidence="2">Associated with two foci at the outer edges of the nucleoid region in young cells, and at four foci within both cell halves in older cells.</text>
</comment>
<dbReference type="GO" id="GO:0051301">
    <property type="term" value="P:cell division"/>
    <property type="evidence" value="ECO:0007669"/>
    <property type="project" value="UniProtKB-KW"/>
</dbReference>
<dbReference type="Gene3D" id="6.10.250.2410">
    <property type="match status" value="1"/>
</dbReference>
<dbReference type="Pfam" id="PF02616">
    <property type="entry name" value="SMC_ScpA"/>
    <property type="match status" value="1"/>
</dbReference>
<accession>A0A1S6HMX5</accession>
<keyword evidence="2" id="KW-0159">Chromosome partition</keyword>
<dbReference type="GO" id="GO:0007059">
    <property type="term" value="P:chromosome segregation"/>
    <property type="evidence" value="ECO:0007669"/>
    <property type="project" value="UniProtKB-UniRule"/>
</dbReference>
<keyword evidence="2" id="KW-0963">Cytoplasm</keyword>
<evidence type="ECO:0000313" key="3">
    <source>
        <dbReference type="EMBL" id="AQS36852.1"/>
    </source>
</evidence>
<dbReference type="KEGG" id="spsw:Sps_01687"/>
<dbReference type="GO" id="GO:0005737">
    <property type="term" value="C:cytoplasm"/>
    <property type="evidence" value="ECO:0007669"/>
    <property type="project" value="UniProtKB-SubCell"/>
</dbReference>
<dbReference type="EMBL" id="CP014782">
    <property type="protein sequence ID" value="AQS36852.1"/>
    <property type="molecule type" value="Genomic_DNA"/>
</dbReference>
<sequence length="262" mass="29803">MQGTQKNLPLAIVRGEPVKQLPADLFIPPEALEVFLESFEGPLDLLLYLIRKQKLDVVELPIWPVTKQYLEYIELLQGARVELAADYLVMAATLAEIKSRLLLPRPVTEDEEEEDPRARLIRQLKAYEVIKEAQQQLDNLPRLERDVFQAKVTPASDIKPVIVPPQVSLTEIALAFGAVMKRIEATEHHHVRREVLSTRERMIQILAKLDGEEYLPFEALFDAKEGRGGVVVSFLALMELVKELLVELVQSDPFSPIHVRAY</sequence>
<dbReference type="OrthoDB" id="9811016at2"/>
<protein>
    <recommendedName>
        <fullName evidence="1 2">Segregation and condensation protein A</fullName>
    </recommendedName>
</protein>
<dbReference type="Proteomes" id="UP000189545">
    <property type="component" value="Chromosome"/>
</dbReference>
<proteinExistence type="inferred from homology"/>
<organism evidence="3 4">
    <name type="scientific">Shewanella psychrophila</name>
    <dbReference type="NCBI Taxonomy" id="225848"/>
    <lineage>
        <taxon>Bacteria</taxon>
        <taxon>Pseudomonadati</taxon>
        <taxon>Pseudomonadota</taxon>
        <taxon>Gammaproteobacteria</taxon>
        <taxon>Alteromonadales</taxon>
        <taxon>Shewanellaceae</taxon>
        <taxon>Shewanella</taxon>
    </lineage>
</organism>
<keyword evidence="2" id="KW-0131">Cell cycle</keyword>
<dbReference type="PANTHER" id="PTHR33969">
    <property type="entry name" value="SEGREGATION AND CONDENSATION PROTEIN A"/>
    <property type="match status" value="1"/>
</dbReference>
<evidence type="ECO:0000256" key="1">
    <source>
        <dbReference type="ARBA" id="ARBA00044777"/>
    </source>
</evidence>
<keyword evidence="4" id="KW-1185">Reference proteome</keyword>
<evidence type="ECO:0000313" key="4">
    <source>
        <dbReference type="Proteomes" id="UP000189545"/>
    </source>
</evidence>
<dbReference type="HAMAP" id="MF_01805">
    <property type="entry name" value="ScpA"/>
    <property type="match status" value="1"/>
</dbReference>
<dbReference type="PANTHER" id="PTHR33969:SF2">
    <property type="entry name" value="SEGREGATION AND CONDENSATION PROTEIN A"/>
    <property type="match status" value="1"/>
</dbReference>
<comment type="function">
    <text evidence="2">Participates in chromosomal partition during cell division. May act via the formation of a condensin-like complex containing Smc and ScpB that pull DNA away from mid-cell into both cell halves.</text>
</comment>
<reference evidence="3 4" key="1">
    <citation type="submission" date="2016-03" db="EMBL/GenBank/DDBJ databases">
        <title>Complete genome sequence of Shewanella psychrophila WP2, a deep sea bacterium isolated from west Pacific sediment.</title>
        <authorList>
            <person name="Xu G."/>
            <person name="Jian H."/>
        </authorList>
    </citation>
    <scope>NUCLEOTIDE SEQUENCE [LARGE SCALE GENOMIC DNA]</scope>
    <source>
        <strain evidence="3 4">WP2</strain>
    </source>
</reference>
<evidence type="ECO:0000256" key="2">
    <source>
        <dbReference type="HAMAP-Rule" id="MF_01805"/>
    </source>
</evidence>